<feature type="compositionally biased region" description="Basic and acidic residues" evidence="1">
    <location>
        <begin position="34"/>
        <end position="47"/>
    </location>
</feature>
<dbReference type="Proteomes" id="UP001219525">
    <property type="component" value="Unassembled WGS sequence"/>
</dbReference>
<evidence type="ECO:0000313" key="2">
    <source>
        <dbReference type="EMBL" id="KAJ7193866.1"/>
    </source>
</evidence>
<proteinExistence type="predicted"/>
<feature type="compositionally biased region" description="Low complexity" evidence="1">
    <location>
        <begin position="64"/>
        <end position="73"/>
    </location>
</feature>
<comment type="caution">
    <text evidence="2">The sequence shown here is derived from an EMBL/GenBank/DDBJ whole genome shotgun (WGS) entry which is preliminary data.</text>
</comment>
<evidence type="ECO:0000256" key="1">
    <source>
        <dbReference type="SAM" id="MobiDB-lite"/>
    </source>
</evidence>
<dbReference type="EMBL" id="JARJCW010000104">
    <property type="protein sequence ID" value="KAJ7193866.1"/>
    <property type="molecule type" value="Genomic_DNA"/>
</dbReference>
<protein>
    <submittedName>
        <fullName evidence="2">Uncharacterized protein</fullName>
    </submittedName>
</protein>
<name>A0AAD6UT36_9AGAR</name>
<feature type="region of interest" description="Disordered" evidence="1">
    <location>
        <begin position="1"/>
        <end position="110"/>
    </location>
</feature>
<sequence>MAPVLAPDDTGARKTRIRPRSEALAGISALNKSLPEKREPEPKEKKVTLQAKVASEPSRRSMRQAAHQQAQAPQPTPGSHHSTTQADKPAADSLEVASSDQKEKDRSSQIAMRQLRARKLLANGGLRSHRDLRDNLPSGEYEEHVLRIIVQSELRPIADLRVLSETADIIHRDISTVNLIPAFERRDVLHLEAAYRDKAVLTWQSTCSSTLLSSKALAETLRNCSRTVFSIVQHTNNRVANGDSPPPFKDETMNDAVTLDAFAVILKVPS</sequence>
<accession>A0AAD6UT36</accession>
<organism evidence="2 3">
    <name type="scientific">Mycena pura</name>
    <dbReference type="NCBI Taxonomy" id="153505"/>
    <lineage>
        <taxon>Eukaryota</taxon>
        <taxon>Fungi</taxon>
        <taxon>Dikarya</taxon>
        <taxon>Basidiomycota</taxon>
        <taxon>Agaricomycotina</taxon>
        <taxon>Agaricomycetes</taxon>
        <taxon>Agaricomycetidae</taxon>
        <taxon>Agaricales</taxon>
        <taxon>Marasmiineae</taxon>
        <taxon>Mycenaceae</taxon>
        <taxon>Mycena</taxon>
    </lineage>
</organism>
<keyword evidence="3" id="KW-1185">Reference proteome</keyword>
<feature type="compositionally biased region" description="Polar residues" evidence="1">
    <location>
        <begin position="77"/>
        <end position="86"/>
    </location>
</feature>
<evidence type="ECO:0000313" key="3">
    <source>
        <dbReference type="Proteomes" id="UP001219525"/>
    </source>
</evidence>
<dbReference type="AlphaFoldDB" id="A0AAD6UT36"/>
<gene>
    <name evidence="2" type="ORF">GGX14DRAFT_576936</name>
</gene>
<reference evidence="2" key="1">
    <citation type="submission" date="2023-03" db="EMBL/GenBank/DDBJ databases">
        <title>Massive genome expansion in bonnet fungi (Mycena s.s.) driven by repeated elements and novel gene families across ecological guilds.</title>
        <authorList>
            <consortium name="Lawrence Berkeley National Laboratory"/>
            <person name="Harder C.B."/>
            <person name="Miyauchi S."/>
            <person name="Viragh M."/>
            <person name="Kuo A."/>
            <person name="Thoen E."/>
            <person name="Andreopoulos B."/>
            <person name="Lu D."/>
            <person name="Skrede I."/>
            <person name="Drula E."/>
            <person name="Henrissat B."/>
            <person name="Morin E."/>
            <person name="Kohler A."/>
            <person name="Barry K."/>
            <person name="LaButti K."/>
            <person name="Morin E."/>
            <person name="Salamov A."/>
            <person name="Lipzen A."/>
            <person name="Mereny Z."/>
            <person name="Hegedus B."/>
            <person name="Baldrian P."/>
            <person name="Stursova M."/>
            <person name="Weitz H."/>
            <person name="Taylor A."/>
            <person name="Grigoriev I.V."/>
            <person name="Nagy L.G."/>
            <person name="Martin F."/>
            <person name="Kauserud H."/>
        </authorList>
    </citation>
    <scope>NUCLEOTIDE SEQUENCE</scope>
    <source>
        <strain evidence="2">9144</strain>
    </source>
</reference>